<evidence type="ECO:0000313" key="2">
    <source>
        <dbReference type="Proteomes" id="UP000002592"/>
    </source>
</evidence>
<dbReference type="AlphaFoldDB" id="A2C1U0"/>
<protein>
    <submittedName>
        <fullName evidence="1">Uncharacterized protein</fullName>
    </submittedName>
</protein>
<proteinExistence type="predicted"/>
<dbReference type="EMBL" id="CP000553">
    <property type="protein sequence ID" value="ABM75450.1"/>
    <property type="molecule type" value="Genomic_DNA"/>
</dbReference>
<dbReference type="HOGENOM" id="CLU_3275040_0_0_3"/>
<gene>
    <name evidence="1" type="ordered locus">NATL1_08921</name>
</gene>
<sequence length="41" mass="4374">MIRGGSIAAAASMNTQLWFSGGSSPFRRCSSLILFVSYSES</sequence>
<organism evidence="1 2">
    <name type="scientific">Prochlorococcus marinus (strain NATL1A)</name>
    <dbReference type="NCBI Taxonomy" id="167555"/>
    <lineage>
        <taxon>Bacteria</taxon>
        <taxon>Bacillati</taxon>
        <taxon>Cyanobacteriota</taxon>
        <taxon>Cyanophyceae</taxon>
        <taxon>Synechococcales</taxon>
        <taxon>Prochlorococcaceae</taxon>
        <taxon>Prochlorococcus</taxon>
    </lineage>
</organism>
<reference evidence="2" key="1">
    <citation type="journal article" date="2007" name="PLoS Genet.">
        <title>Patterns and implications of gene gain and loss in the evolution of Prochlorococcus.</title>
        <authorList>
            <person name="Kettler G.C."/>
            <person name="Martiny A.C."/>
            <person name="Huang K."/>
            <person name="Zucker J."/>
            <person name="Coleman M.L."/>
            <person name="Rodrigue S."/>
            <person name="Chen F."/>
            <person name="Lapidus A."/>
            <person name="Ferriera S."/>
            <person name="Johnson J."/>
            <person name="Steglich C."/>
            <person name="Church G.M."/>
            <person name="Richardson P."/>
            <person name="Chisholm S.W."/>
        </authorList>
    </citation>
    <scope>NUCLEOTIDE SEQUENCE [LARGE SCALE GENOMIC DNA]</scope>
    <source>
        <strain evidence="2">NATL1A</strain>
    </source>
</reference>
<dbReference type="KEGG" id="pme:NATL1_08921"/>
<name>A2C1U0_PROM1</name>
<dbReference type="Proteomes" id="UP000002592">
    <property type="component" value="Chromosome"/>
</dbReference>
<accession>A2C1U0</accession>
<evidence type="ECO:0000313" key="1">
    <source>
        <dbReference type="EMBL" id="ABM75450.1"/>
    </source>
</evidence>